<dbReference type="EMBL" id="JBIUYY010000005">
    <property type="protein sequence ID" value="MFJ2822290.1"/>
    <property type="molecule type" value="Genomic_DNA"/>
</dbReference>
<reference evidence="3 4" key="1">
    <citation type="submission" date="2024-10" db="EMBL/GenBank/DDBJ databases">
        <title>The Natural Products Discovery Center: Release of the First 8490 Sequenced Strains for Exploring Actinobacteria Biosynthetic Diversity.</title>
        <authorList>
            <person name="Kalkreuter E."/>
            <person name="Kautsar S.A."/>
            <person name="Yang D."/>
            <person name="Bader C.D."/>
            <person name="Teijaro C.N."/>
            <person name="Fluegel L."/>
            <person name="Davis C.M."/>
            <person name="Simpson J.R."/>
            <person name="Lauterbach L."/>
            <person name="Steele A.D."/>
            <person name="Gui C."/>
            <person name="Meng S."/>
            <person name="Li G."/>
            <person name="Viehrig K."/>
            <person name="Ye F."/>
            <person name="Su P."/>
            <person name="Kiefer A.F."/>
            <person name="Nichols A."/>
            <person name="Cepeda A.J."/>
            <person name="Yan W."/>
            <person name="Fan B."/>
            <person name="Jiang Y."/>
            <person name="Adhikari A."/>
            <person name="Zheng C.-J."/>
            <person name="Schuster L."/>
            <person name="Cowan T.M."/>
            <person name="Smanski M.J."/>
            <person name="Chevrette M.G."/>
            <person name="De Carvalho L.P.S."/>
            <person name="Shen B."/>
        </authorList>
    </citation>
    <scope>NUCLEOTIDE SEQUENCE [LARGE SCALE GENOMIC DNA]</scope>
    <source>
        <strain evidence="3 4">NPDC087220</strain>
    </source>
</reference>
<proteinExistence type="predicted"/>
<dbReference type="Pfam" id="PF14016">
    <property type="entry name" value="DUF4232"/>
    <property type="match status" value="1"/>
</dbReference>
<keyword evidence="1" id="KW-0732">Signal</keyword>
<evidence type="ECO:0000256" key="1">
    <source>
        <dbReference type="SAM" id="SignalP"/>
    </source>
</evidence>
<feature type="signal peptide" evidence="1">
    <location>
        <begin position="1"/>
        <end position="27"/>
    </location>
</feature>
<gene>
    <name evidence="3" type="ORF">ACIO7M_14375</name>
</gene>
<organism evidence="3 4">
    <name type="scientific">Streptomyces toxytricini</name>
    <name type="common">Actinomyces toxytricini</name>
    <dbReference type="NCBI Taxonomy" id="67369"/>
    <lineage>
        <taxon>Bacteria</taxon>
        <taxon>Bacillati</taxon>
        <taxon>Actinomycetota</taxon>
        <taxon>Actinomycetes</taxon>
        <taxon>Kitasatosporales</taxon>
        <taxon>Streptomycetaceae</taxon>
        <taxon>Streptomyces</taxon>
    </lineage>
</organism>
<feature type="chain" id="PRO_5046283963" evidence="1">
    <location>
        <begin position="28"/>
        <end position="188"/>
    </location>
</feature>
<keyword evidence="4" id="KW-1185">Reference proteome</keyword>
<dbReference type="InterPro" id="IPR025326">
    <property type="entry name" value="DUF4232"/>
</dbReference>
<evidence type="ECO:0000259" key="2">
    <source>
        <dbReference type="Pfam" id="PF14016"/>
    </source>
</evidence>
<dbReference type="RefSeq" id="WP_365514697.1">
    <property type="nucleotide sequence ID" value="NZ_JBFANW010000538.1"/>
</dbReference>
<protein>
    <submittedName>
        <fullName evidence="3">DUF4232 domain-containing protein</fullName>
    </submittedName>
</protein>
<comment type="caution">
    <text evidence="3">The sequence shown here is derived from an EMBL/GenBank/DDBJ whole genome shotgun (WGS) entry which is preliminary data.</text>
</comment>
<dbReference type="InterPro" id="IPR006311">
    <property type="entry name" value="TAT_signal"/>
</dbReference>
<dbReference type="PROSITE" id="PS51318">
    <property type="entry name" value="TAT"/>
    <property type="match status" value="1"/>
</dbReference>
<evidence type="ECO:0000313" key="4">
    <source>
        <dbReference type="Proteomes" id="UP001617351"/>
    </source>
</evidence>
<dbReference type="Proteomes" id="UP001617351">
    <property type="component" value="Unassembled WGS sequence"/>
</dbReference>
<feature type="domain" description="DUF4232" evidence="2">
    <location>
        <begin position="49"/>
        <end position="182"/>
    </location>
</feature>
<accession>A0ABW8EGD3</accession>
<evidence type="ECO:0000313" key="3">
    <source>
        <dbReference type="EMBL" id="MFJ2822290.1"/>
    </source>
</evidence>
<name>A0ABW8EGD3_STRT5</name>
<sequence>MSPGAAPRASRARRAFLAAVLAGGVLAAVVPAAAAAGGGAAMRAPAPPCRTDQLVANSAERVGATGWRITVVNDGPRPCTLHGHPRIALAGQGSPDRNTPLTVSPQGRARPVLLRVGGTAATVVTFTPVLGEADGYCASGADPTVAPSLVVGVPGARGGLQLAPDDGGEFALCGSTVRATPFRAAPAN</sequence>